<evidence type="ECO:0000313" key="6">
    <source>
        <dbReference type="EMBL" id="GJM54881.1"/>
    </source>
</evidence>
<proteinExistence type="predicted"/>
<dbReference type="EMBL" id="BQKC01000001">
    <property type="protein sequence ID" value="GJM54881.1"/>
    <property type="molecule type" value="Genomic_DNA"/>
</dbReference>
<dbReference type="RefSeq" id="WP_204407854.1">
    <property type="nucleotide sequence ID" value="NZ_BQKC01000001.1"/>
</dbReference>
<evidence type="ECO:0000313" key="7">
    <source>
        <dbReference type="Proteomes" id="UP001055025"/>
    </source>
</evidence>
<evidence type="ECO:0000256" key="5">
    <source>
        <dbReference type="SAM" id="Phobius"/>
    </source>
</evidence>
<dbReference type="AlphaFoldDB" id="A0AAV5B2N8"/>
<dbReference type="CDD" id="cd16914">
    <property type="entry name" value="EcfT"/>
    <property type="match status" value="1"/>
</dbReference>
<evidence type="ECO:0000256" key="3">
    <source>
        <dbReference type="ARBA" id="ARBA00022989"/>
    </source>
</evidence>
<comment type="caution">
    <text evidence="6">The sequence shown here is derived from an EMBL/GenBank/DDBJ whole genome shotgun (WGS) entry which is preliminary data.</text>
</comment>
<comment type="subcellular location">
    <subcellularLocation>
        <location evidence="1">Membrane</location>
        <topology evidence="1">Multi-pass membrane protein</topology>
    </subcellularLocation>
</comment>
<dbReference type="InterPro" id="IPR003339">
    <property type="entry name" value="ABC/ECF_trnsptr_transmembrane"/>
</dbReference>
<evidence type="ECO:0008006" key="8">
    <source>
        <dbReference type="Google" id="ProtNLM"/>
    </source>
</evidence>
<keyword evidence="3 5" id="KW-1133">Transmembrane helix</keyword>
<keyword evidence="4 5" id="KW-0472">Membrane</keyword>
<dbReference type="Proteomes" id="UP001055025">
    <property type="component" value="Unassembled WGS sequence"/>
</dbReference>
<evidence type="ECO:0000256" key="1">
    <source>
        <dbReference type="ARBA" id="ARBA00004141"/>
    </source>
</evidence>
<accession>A0AAV5B2N8</accession>
<name>A0AAV5B2N8_9ACTN</name>
<protein>
    <recommendedName>
        <fullName evidence="8">Energy-coupling factor transport system permease protein</fullName>
    </recommendedName>
</protein>
<dbReference type="PANTHER" id="PTHR33514">
    <property type="entry name" value="PROTEIN ABCI12, CHLOROPLASTIC"/>
    <property type="match status" value="1"/>
</dbReference>
<organism evidence="6 7">
    <name type="scientific">Granulimonas faecalis</name>
    <dbReference type="NCBI Taxonomy" id="2894155"/>
    <lineage>
        <taxon>Bacteria</taxon>
        <taxon>Bacillati</taxon>
        <taxon>Actinomycetota</taxon>
        <taxon>Coriobacteriia</taxon>
        <taxon>Coriobacteriales</taxon>
        <taxon>Kribbibacteriaceae</taxon>
        <taxon>Granulimonas</taxon>
    </lineage>
</organism>
<feature type="transmembrane region" description="Helical" evidence="5">
    <location>
        <begin position="25"/>
        <end position="55"/>
    </location>
</feature>
<evidence type="ECO:0000256" key="4">
    <source>
        <dbReference type="ARBA" id="ARBA00023136"/>
    </source>
</evidence>
<evidence type="ECO:0000256" key="2">
    <source>
        <dbReference type="ARBA" id="ARBA00022692"/>
    </source>
</evidence>
<keyword evidence="7" id="KW-1185">Reference proteome</keyword>
<reference evidence="6" key="1">
    <citation type="journal article" date="2022" name="Int. J. Syst. Evol. Microbiol.">
        <title>Granulimonas faecalis gen. nov., sp. nov., and Leptogranulimonas caecicola gen. nov., sp. nov., novel lactate-producing Atopobiaceae bacteria isolated from mouse intestines, and an emended description of the family Atopobiaceae.</title>
        <authorList>
            <person name="Morinaga K."/>
            <person name="Kusada H."/>
            <person name="Sakamoto S."/>
            <person name="Murakami T."/>
            <person name="Toyoda A."/>
            <person name="Mori H."/>
            <person name="Meng X.Y."/>
            <person name="Takashino M."/>
            <person name="Murotomi K."/>
            <person name="Tamaki H."/>
        </authorList>
    </citation>
    <scope>NUCLEOTIDE SEQUENCE</scope>
    <source>
        <strain evidence="6">OPF53</strain>
    </source>
</reference>
<feature type="transmembrane region" description="Helical" evidence="5">
    <location>
        <begin position="245"/>
        <end position="264"/>
    </location>
</feature>
<sequence>MAASIGRYVPGSSPLHRADPRVKTLVVAAVMAATFLVATPAQALLALGAFLGLCATARTSPLRCLRTCLPVVAALVLVSCLNLLVTRTGPVVWSLGPLSVTEGGLDWAALYSVRLTLLVLTGSLLLSTTTPTELTGAFSSLLSPLARLGVPVGPLALVLSLALRFVPTIGDELDGVREAQEARGGDLGRGGPVRRVRALASVLVPALTGALRHAQGLSLALEARGYDPTRPRTVWRRPKVRGADVALAIACAVYLAVLLAAGRIG</sequence>
<gene>
    <name evidence="6" type="ORF">ATOP_05360</name>
</gene>
<dbReference type="PANTHER" id="PTHR33514:SF13">
    <property type="entry name" value="PROTEIN ABCI12, CHLOROPLASTIC"/>
    <property type="match status" value="1"/>
</dbReference>
<keyword evidence="2 5" id="KW-0812">Transmembrane</keyword>
<feature type="transmembrane region" description="Helical" evidence="5">
    <location>
        <begin position="105"/>
        <end position="127"/>
    </location>
</feature>
<dbReference type="GO" id="GO:0005886">
    <property type="term" value="C:plasma membrane"/>
    <property type="evidence" value="ECO:0007669"/>
    <property type="project" value="TreeGrafter"/>
</dbReference>
<feature type="transmembrane region" description="Helical" evidence="5">
    <location>
        <begin position="67"/>
        <end position="85"/>
    </location>
</feature>
<dbReference type="Pfam" id="PF02361">
    <property type="entry name" value="CbiQ"/>
    <property type="match status" value="1"/>
</dbReference>